<reference evidence="10 11" key="1">
    <citation type="journal article" date="2018" name="Evol. Lett.">
        <title>Horizontal gene cluster transfer increased hallucinogenic mushroom diversity.</title>
        <authorList>
            <person name="Reynolds H.T."/>
            <person name="Vijayakumar V."/>
            <person name="Gluck-Thaler E."/>
            <person name="Korotkin H.B."/>
            <person name="Matheny P.B."/>
            <person name="Slot J.C."/>
        </authorList>
    </citation>
    <scope>NUCLEOTIDE SEQUENCE [LARGE SCALE GENOMIC DNA]</scope>
    <source>
        <strain evidence="10 11">2629</strain>
    </source>
</reference>
<feature type="compositionally biased region" description="Polar residues" evidence="7">
    <location>
        <begin position="12"/>
        <end position="23"/>
    </location>
</feature>
<evidence type="ECO:0000256" key="5">
    <source>
        <dbReference type="ARBA" id="ARBA00022989"/>
    </source>
</evidence>
<feature type="transmembrane region" description="Helical" evidence="8">
    <location>
        <begin position="235"/>
        <end position="256"/>
    </location>
</feature>
<feature type="transmembrane region" description="Helical" evidence="8">
    <location>
        <begin position="107"/>
        <end position="127"/>
    </location>
</feature>
<evidence type="ECO:0000256" key="1">
    <source>
        <dbReference type="ARBA" id="ARBA00004141"/>
    </source>
</evidence>
<dbReference type="CDD" id="cd17316">
    <property type="entry name" value="MFS_SV2_like"/>
    <property type="match status" value="1"/>
</dbReference>
<dbReference type="EMBL" id="NHTK01004930">
    <property type="protein sequence ID" value="PPQ84174.1"/>
    <property type="molecule type" value="Genomic_DNA"/>
</dbReference>
<evidence type="ECO:0000313" key="11">
    <source>
        <dbReference type="Proteomes" id="UP000284842"/>
    </source>
</evidence>
<feature type="transmembrane region" description="Helical" evidence="8">
    <location>
        <begin position="191"/>
        <end position="215"/>
    </location>
</feature>
<dbReference type="InterPro" id="IPR036259">
    <property type="entry name" value="MFS_trans_sf"/>
</dbReference>
<dbReference type="InterPro" id="IPR020846">
    <property type="entry name" value="MFS_dom"/>
</dbReference>
<evidence type="ECO:0000256" key="2">
    <source>
        <dbReference type="ARBA" id="ARBA00008335"/>
    </source>
</evidence>
<dbReference type="GO" id="GO:0022857">
    <property type="term" value="F:transmembrane transporter activity"/>
    <property type="evidence" value="ECO:0007669"/>
    <property type="project" value="InterPro"/>
</dbReference>
<dbReference type="PANTHER" id="PTHR23511:SF12">
    <property type="entry name" value="TRANSPORTER, PUTATIVE (AFU_ORTHOLOGUE AFUA_7G01740)-RELATED"/>
    <property type="match status" value="1"/>
</dbReference>
<dbReference type="GO" id="GO:0016020">
    <property type="term" value="C:membrane"/>
    <property type="evidence" value="ECO:0007669"/>
    <property type="project" value="UniProtKB-SubCell"/>
</dbReference>
<dbReference type="PROSITE" id="PS50850">
    <property type="entry name" value="MFS"/>
    <property type="match status" value="1"/>
</dbReference>
<feature type="transmembrane region" description="Helical" evidence="8">
    <location>
        <begin position="339"/>
        <end position="363"/>
    </location>
</feature>
<feature type="transmembrane region" description="Helical" evidence="8">
    <location>
        <begin position="383"/>
        <end position="404"/>
    </location>
</feature>
<keyword evidence="6 8" id="KW-0472">Membrane</keyword>
<feature type="transmembrane region" description="Helical" evidence="8">
    <location>
        <begin position="416"/>
        <end position="433"/>
    </location>
</feature>
<feature type="transmembrane region" description="Helical" evidence="8">
    <location>
        <begin position="501"/>
        <end position="522"/>
    </location>
</feature>
<dbReference type="SUPFAM" id="SSF103473">
    <property type="entry name" value="MFS general substrate transporter"/>
    <property type="match status" value="1"/>
</dbReference>
<comment type="caution">
    <text evidence="10">The sequence shown here is derived from an EMBL/GenBank/DDBJ whole genome shotgun (WGS) entry which is preliminary data.</text>
</comment>
<evidence type="ECO:0000256" key="6">
    <source>
        <dbReference type="ARBA" id="ARBA00023136"/>
    </source>
</evidence>
<evidence type="ECO:0000256" key="4">
    <source>
        <dbReference type="ARBA" id="ARBA00022692"/>
    </source>
</evidence>
<dbReference type="STRING" id="181874.A0A409X080"/>
<evidence type="ECO:0000256" key="8">
    <source>
        <dbReference type="SAM" id="Phobius"/>
    </source>
</evidence>
<protein>
    <recommendedName>
        <fullName evidence="9">Major facilitator superfamily (MFS) profile domain-containing protein</fullName>
    </recommendedName>
</protein>
<feature type="transmembrane region" description="Helical" evidence="8">
    <location>
        <begin position="472"/>
        <end position="495"/>
    </location>
</feature>
<keyword evidence="4 8" id="KW-0812">Transmembrane</keyword>
<dbReference type="FunCoup" id="A0A409X080">
    <property type="interactions" value="105"/>
</dbReference>
<name>A0A409X080_9AGAR</name>
<evidence type="ECO:0000256" key="7">
    <source>
        <dbReference type="SAM" id="MobiDB-lite"/>
    </source>
</evidence>
<evidence type="ECO:0000313" key="10">
    <source>
        <dbReference type="EMBL" id="PPQ84174.1"/>
    </source>
</evidence>
<keyword evidence="3" id="KW-0813">Transport</keyword>
<dbReference type="AlphaFoldDB" id="A0A409X080"/>
<gene>
    <name evidence="10" type="ORF">CVT24_002216</name>
</gene>
<sequence>MSEEGRVPSDDQYITSKETTRNPTPVKAERESIVDLNNIYEEGVLEKRYHAKTVLINKAIRDIGMGRYQYKLFLVAGFGWFADSVWPLLTGLILTPVVNEFKFDVPFLSLAANAGLLVGAMFWGLGADVWGRKIAFNVTLFIAGVFGLAAGGAPNFVTLASLMAVMGVGVGGNLPVDSAVFLDFIPGPQQYLLTLMSIYWCLGQLFVNLIAWPLIANFSCELNSSICERKGNMGWRYLLFTLGGMTLFLWGIRFLVFDLLESPRYLIGRGRDNEAVAVIQRIAKYNNVEERCALSVEDLKKVDEELREKHENVDERGVLSKTSNYRLGHIKALFKTKKLAYSTSLLIGLWGLIGLASTLYNSFLPFLLASRGAHFGDASLNITYRNTLIISVVGVPAALLAAWAVEIPALGRRGTLAISCALTGAFLLATTSARTSNELLGWNCGYAFFSNIMYGVLYAISPEVFPAKDRGTGTGLVATVSRIFGLIAPIIALYANITTSVPVYISSCMIILCGVLAMLLPYEPRGTSAM</sequence>
<keyword evidence="11" id="KW-1185">Reference proteome</keyword>
<accession>A0A409X080</accession>
<feature type="transmembrane region" description="Helical" evidence="8">
    <location>
        <begin position="439"/>
        <end position="460"/>
    </location>
</feature>
<dbReference type="InParanoid" id="A0A409X080"/>
<feature type="transmembrane region" description="Helical" evidence="8">
    <location>
        <begin position="72"/>
        <end position="95"/>
    </location>
</feature>
<evidence type="ECO:0000256" key="3">
    <source>
        <dbReference type="ARBA" id="ARBA00022448"/>
    </source>
</evidence>
<dbReference type="Gene3D" id="1.20.1250.20">
    <property type="entry name" value="MFS general substrate transporter like domains"/>
    <property type="match status" value="1"/>
</dbReference>
<feature type="region of interest" description="Disordered" evidence="7">
    <location>
        <begin position="1"/>
        <end position="26"/>
    </location>
</feature>
<feature type="transmembrane region" description="Helical" evidence="8">
    <location>
        <begin position="134"/>
        <end position="153"/>
    </location>
</feature>
<keyword evidence="5 8" id="KW-1133">Transmembrane helix</keyword>
<feature type="domain" description="Major facilitator superfamily (MFS) profile" evidence="9">
    <location>
        <begin position="72"/>
        <end position="525"/>
    </location>
</feature>
<comment type="similarity">
    <text evidence="2">Belongs to the major facilitator superfamily.</text>
</comment>
<dbReference type="PANTHER" id="PTHR23511">
    <property type="entry name" value="SYNAPTIC VESICLE GLYCOPROTEIN 2"/>
    <property type="match status" value="1"/>
</dbReference>
<dbReference type="FunFam" id="1.20.1250.20:FF:000171">
    <property type="entry name" value="MFS general substrate transporter"/>
    <property type="match status" value="1"/>
</dbReference>
<dbReference type="Proteomes" id="UP000284842">
    <property type="component" value="Unassembled WGS sequence"/>
</dbReference>
<comment type="subcellular location">
    <subcellularLocation>
        <location evidence="1">Membrane</location>
        <topology evidence="1">Multi-pass membrane protein</topology>
    </subcellularLocation>
</comment>
<dbReference type="Pfam" id="PF00083">
    <property type="entry name" value="Sugar_tr"/>
    <property type="match status" value="1"/>
</dbReference>
<dbReference type="OrthoDB" id="3936150at2759"/>
<dbReference type="InterPro" id="IPR005828">
    <property type="entry name" value="MFS_sugar_transport-like"/>
</dbReference>
<proteinExistence type="inferred from homology"/>
<organism evidence="10 11">
    <name type="scientific">Panaeolus cyanescens</name>
    <dbReference type="NCBI Taxonomy" id="181874"/>
    <lineage>
        <taxon>Eukaryota</taxon>
        <taxon>Fungi</taxon>
        <taxon>Dikarya</taxon>
        <taxon>Basidiomycota</taxon>
        <taxon>Agaricomycotina</taxon>
        <taxon>Agaricomycetes</taxon>
        <taxon>Agaricomycetidae</taxon>
        <taxon>Agaricales</taxon>
        <taxon>Agaricineae</taxon>
        <taxon>Galeropsidaceae</taxon>
        <taxon>Panaeolus</taxon>
    </lineage>
</organism>
<evidence type="ECO:0000259" key="9">
    <source>
        <dbReference type="PROSITE" id="PS50850"/>
    </source>
</evidence>